<organism evidence="4 5">
    <name type="scientific">Aneurinibacillus thermoaerophilus</name>
    <dbReference type="NCBI Taxonomy" id="143495"/>
    <lineage>
        <taxon>Bacteria</taxon>
        <taxon>Bacillati</taxon>
        <taxon>Bacillota</taxon>
        <taxon>Bacilli</taxon>
        <taxon>Bacillales</taxon>
        <taxon>Paenibacillaceae</taxon>
        <taxon>Aneurinibacillus group</taxon>
        <taxon>Aneurinibacillus</taxon>
    </lineage>
</organism>
<keyword evidence="2 4" id="KW-0378">Hydrolase</keyword>
<comment type="similarity">
    <text evidence="1">Belongs to the 4-hydroxybenzoyl-CoA thioesterase family.</text>
</comment>
<evidence type="ECO:0000313" key="4">
    <source>
        <dbReference type="EMBL" id="SDG75120.1"/>
    </source>
</evidence>
<dbReference type="EMBL" id="CP080764">
    <property type="protein sequence ID" value="QYY43444.1"/>
    <property type="molecule type" value="Genomic_DNA"/>
</dbReference>
<dbReference type="AlphaFoldDB" id="A0A1G7WUY7"/>
<proteinExistence type="inferred from homology"/>
<evidence type="ECO:0000256" key="2">
    <source>
        <dbReference type="ARBA" id="ARBA00022801"/>
    </source>
</evidence>
<dbReference type="Pfam" id="PF13279">
    <property type="entry name" value="4HBT_2"/>
    <property type="match status" value="1"/>
</dbReference>
<dbReference type="SUPFAM" id="SSF54637">
    <property type="entry name" value="Thioesterase/thiol ester dehydrase-isomerase"/>
    <property type="match status" value="1"/>
</dbReference>
<accession>A0A1G7WUY7</accession>
<gene>
    <name evidence="3" type="ORF">K3F53_04130</name>
    <name evidence="4" type="ORF">SAMN04489735_1002115</name>
</gene>
<dbReference type="InterPro" id="IPR029069">
    <property type="entry name" value="HotDog_dom_sf"/>
</dbReference>
<evidence type="ECO:0000256" key="1">
    <source>
        <dbReference type="ARBA" id="ARBA00005953"/>
    </source>
</evidence>
<dbReference type="EMBL" id="FNDE01000002">
    <property type="protein sequence ID" value="SDG75120.1"/>
    <property type="molecule type" value="Genomic_DNA"/>
</dbReference>
<name>A0A1G7WUY7_ANETH</name>
<dbReference type="CDD" id="cd00586">
    <property type="entry name" value="4HBT"/>
    <property type="match status" value="1"/>
</dbReference>
<dbReference type="GO" id="GO:0047617">
    <property type="term" value="F:fatty acyl-CoA hydrolase activity"/>
    <property type="evidence" value="ECO:0007669"/>
    <property type="project" value="TreeGrafter"/>
</dbReference>
<dbReference type="Gene3D" id="3.10.129.10">
    <property type="entry name" value="Hotdog Thioesterase"/>
    <property type="match status" value="1"/>
</dbReference>
<reference evidence="3 6" key="2">
    <citation type="submission" date="2021-08" db="EMBL/GenBank/DDBJ databases">
        <title>Complete genome sequence of the strain Aneurinibacillus thermoaerophilus CCM 8960.</title>
        <authorList>
            <person name="Musilova J."/>
            <person name="Kourilova X."/>
            <person name="Pernicova I."/>
            <person name="Bezdicek M."/>
            <person name="Lengerova M."/>
            <person name="Obruca S."/>
            <person name="Sedlar K."/>
        </authorList>
    </citation>
    <scope>NUCLEOTIDE SEQUENCE [LARGE SCALE GENOMIC DNA]</scope>
    <source>
        <strain evidence="3 6">CCM 8960</strain>
    </source>
</reference>
<dbReference type="GeneID" id="97140547"/>
<protein>
    <submittedName>
        <fullName evidence="4">Acyl-CoA thioester hydrolase</fullName>
    </submittedName>
    <submittedName>
        <fullName evidence="3">Acyl-CoA thioesterase</fullName>
    </submittedName>
</protein>
<dbReference type="Proteomes" id="UP000198956">
    <property type="component" value="Unassembled WGS sequence"/>
</dbReference>
<dbReference type="OrthoDB" id="9800856at2"/>
<dbReference type="PANTHER" id="PTHR31793">
    <property type="entry name" value="4-HYDROXYBENZOYL-COA THIOESTERASE FAMILY MEMBER"/>
    <property type="match status" value="1"/>
</dbReference>
<evidence type="ECO:0000313" key="3">
    <source>
        <dbReference type="EMBL" id="QYY43444.1"/>
    </source>
</evidence>
<dbReference type="RefSeq" id="WP_057899699.1">
    <property type="nucleotide sequence ID" value="NZ_CP080764.1"/>
</dbReference>
<evidence type="ECO:0000313" key="5">
    <source>
        <dbReference type="Proteomes" id="UP000198956"/>
    </source>
</evidence>
<dbReference type="Proteomes" id="UP000826616">
    <property type="component" value="Chromosome"/>
</dbReference>
<dbReference type="PIRSF" id="PIRSF003230">
    <property type="entry name" value="YbgC"/>
    <property type="match status" value="1"/>
</dbReference>
<dbReference type="InterPro" id="IPR006684">
    <property type="entry name" value="YbgC/YbaW"/>
</dbReference>
<reference evidence="4 5" key="1">
    <citation type="submission" date="2016-10" db="EMBL/GenBank/DDBJ databases">
        <authorList>
            <person name="de Groot N.N."/>
        </authorList>
    </citation>
    <scope>NUCLEOTIDE SEQUENCE [LARGE SCALE GENOMIC DNA]</scope>
    <source>
        <strain evidence="4 5">L 420-91</strain>
    </source>
</reference>
<dbReference type="NCBIfam" id="TIGR00051">
    <property type="entry name" value="YbgC/FadM family acyl-CoA thioesterase"/>
    <property type="match status" value="1"/>
</dbReference>
<evidence type="ECO:0000313" key="6">
    <source>
        <dbReference type="Proteomes" id="UP000826616"/>
    </source>
</evidence>
<keyword evidence="6" id="KW-1185">Reference proteome</keyword>
<sequence>MVTEGKEKWFETTLRVRYQETDQMQVVYHANYLVWFEVGRTEMIRQMGFTYRRFEDMGFMLPLSEAHVKYKRSARYDDEILIRTRVIRCEGVRLLLGYEALRLPDRELLASGETHHIWTTTDLKPVRLERHAPEVYRLMKQYEW</sequence>
<dbReference type="PANTHER" id="PTHR31793:SF27">
    <property type="entry name" value="NOVEL THIOESTERASE SUPERFAMILY DOMAIN AND SAPOSIN A-TYPE DOMAIN CONTAINING PROTEIN (0610012H03RIK)"/>
    <property type="match status" value="1"/>
</dbReference>
<dbReference type="InterPro" id="IPR050563">
    <property type="entry name" value="4-hydroxybenzoyl-CoA_TE"/>
</dbReference>